<evidence type="ECO:0000256" key="2">
    <source>
        <dbReference type="ARBA" id="ARBA00022723"/>
    </source>
</evidence>
<evidence type="ECO:0000256" key="5">
    <source>
        <dbReference type="ARBA" id="ARBA00023004"/>
    </source>
</evidence>
<feature type="domain" description="TauD/TfdA-like" evidence="6">
    <location>
        <begin position="18"/>
        <end position="281"/>
    </location>
</feature>
<dbReference type="GO" id="GO:0051213">
    <property type="term" value="F:dioxygenase activity"/>
    <property type="evidence" value="ECO:0007669"/>
    <property type="project" value="UniProtKB-KW"/>
</dbReference>
<comment type="similarity">
    <text evidence="1">Belongs to the TfdA dioxygenase family.</text>
</comment>
<keyword evidence="5" id="KW-0408">Iron</keyword>
<dbReference type="InterPro" id="IPR051178">
    <property type="entry name" value="TfdA_dioxygenase"/>
</dbReference>
<evidence type="ECO:0000313" key="8">
    <source>
        <dbReference type="Proteomes" id="UP001055115"/>
    </source>
</evidence>
<reference evidence="7 8" key="1">
    <citation type="submission" date="2022-03" db="EMBL/GenBank/DDBJ databases">
        <title>Genome data of Colletotrichum spp.</title>
        <authorList>
            <person name="Utami Y.D."/>
            <person name="Hiruma K."/>
        </authorList>
    </citation>
    <scope>NUCLEOTIDE SEQUENCE [LARGE SCALE GENOMIC DNA]</scope>
    <source>
        <strain evidence="7 8">MAFF 239500</strain>
    </source>
</reference>
<dbReference type="PANTHER" id="PTHR43779:SF3">
    <property type="entry name" value="(3R)-3-[(CARBOXYMETHYL)AMINO]FATTY ACID OXYGENASE_DECARBOXYLASE"/>
    <property type="match status" value="1"/>
</dbReference>
<dbReference type="PANTHER" id="PTHR43779">
    <property type="entry name" value="DIOXYGENASE RV0097-RELATED"/>
    <property type="match status" value="1"/>
</dbReference>
<dbReference type="GO" id="GO:0046872">
    <property type="term" value="F:metal ion binding"/>
    <property type="evidence" value="ECO:0007669"/>
    <property type="project" value="UniProtKB-KW"/>
</dbReference>
<dbReference type="SUPFAM" id="SSF51197">
    <property type="entry name" value="Clavaminate synthase-like"/>
    <property type="match status" value="1"/>
</dbReference>
<evidence type="ECO:0000256" key="4">
    <source>
        <dbReference type="ARBA" id="ARBA00023002"/>
    </source>
</evidence>
<protein>
    <submittedName>
        <fullName evidence="7">Alpha-ketoglutarate-dependent 2,4-dichlorophenoxyacetate dioxygenase</fullName>
    </submittedName>
</protein>
<evidence type="ECO:0000256" key="1">
    <source>
        <dbReference type="ARBA" id="ARBA00005896"/>
    </source>
</evidence>
<keyword evidence="8" id="KW-1185">Reference proteome</keyword>
<sequence>MGSLAENIGKSLSKLQVVELHPYFGAEISGVDVSKPIPNDVFEDILALSAKYGVLVFRATDLDDSSHIKLARRFGPILNMSQVLAGQKTRLGTYELADLSNVDIETGEPVAVKGPNDRIASFLHADLAYSQQRASWSLLRAYEIPPLGYGGDTIFADTRKAFEDLNEIELGLKEKLLSKNYVGAHSWQHSQKTSNPDIFKDLDPSAYPMAKHPLVELHKPSNRMNLYIGVYLHHIEGATDQEDEIVGLQHTLLQHATKSKYQLNVEWRNPGDLVIWDNRHVKTVEGGVLDNNYVTDFFGRTVMHKAGPRIHAGKFKRDLRRATVLEV</sequence>
<organism evidence="7 8">
    <name type="scientific">Colletotrichum spaethianum</name>
    <dbReference type="NCBI Taxonomy" id="700344"/>
    <lineage>
        <taxon>Eukaryota</taxon>
        <taxon>Fungi</taxon>
        <taxon>Dikarya</taxon>
        <taxon>Ascomycota</taxon>
        <taxon>Pezizomycotina</taxon>
        <taxon>Sordariomycetes</taxon>
        <taxon>Hypocreomycetidae</taxon>
        <taxon>Glomerellales</taxon>
        <taxon>Glomerellaceae</taxon>
        <taxon>Colletotrichum</taxon>
        <taxon>Colletotrichum spaethianum species complex</taxon>
    </lineage>
</organism>
<dbReference type="AlphaFoldDB" id="A0AA37NVW2"/>
<keyword evidence="2" id="KW-0479">Metal-binding</keyword>
<evidence type="ECO:0000313" key="7">
    <source>
        <dbReference type="EMBL" id="GKT40685.1"/>
    </source>
</evidence>
<comment type="caution">
    <text evidence="7">The sequence shown here is derived from an EMBL/GenBank/DDBJ whole genome shotgun (WGS) entry which is preliminary data.</text>
</comment>
<dbReference type="InterPro" id="IPR042098">
    <property type="entry name" value="TauD-like_sf"/>
</dbReference>
<evidence type="ECO:0000256" key="3">
    <source>
        <dbReference type="ARBA" id="ARBA00022964"/>
    </source>
</evidence>
<gene>
    <name evidence="7" type="ORF">ColSpa_00866</name>
</gene>
<dbReference type="EMBL" id="BQXU01000001">
    <property type="protein sequence ID" value="GKT40685.1"/>
    <property type="molecule type" value="Genomic_DNA"/>
</dbReference>
<dbReference type="Proteomes" id="UP001055115">
    <property type="component" value="Unassembled WGS sequence"/>
</dbReference>
<accession>A0AA37NVW2</accession>
<keyword evidence="4" id="KW-0560">Oxidoreductase</keyword>
<dbReference type="Gene3D" id="3.60.130.10">
    <property type="entry name" value="Clavaminate synthase-like"/>
    <property type="match status" value="1"/>
</dbReference>
<dbReference type="InterPro" id="IPR003819">
    <property type="entry name" value="TauD/TfdA-like"/>
</dbReference>
<dbReference type="GeneID" id="73321668"/>
<proteinExistence type="inferred from homology"/>
<name>A0AA37NVW2_9PEZI</name>
<dbReference type="RefSeq" id="XP_049123035.1">
    <property type="nucleotide sequence ID" value="XM_049267078.1"/>
</dbReference>
<dbReference type="Pfam" id="PF02668">
    <property type="entry name" value="TauD"/>
    <property type="match status" value="1"/>
</dbReference>
<evidence type="ECO:0000259" key="6">
    <source>
        <dbReference type="Pfam" id="PF02668"/>
    </source>
</evidence>
<keyword evidence="3 7" id="KW-0223">Dioxygenase</keyword>